<dbReference type="FunFam" id="1.10.10.10:FF:000001">
    <property type="entry name" value="LysR family transcriptional regulator"/>
    <property type="match status" value="1"/>
</dbReference>
<evidence type="ECO:0000256" key="2">
    <source>
        <dbReference type="ARBA" id="ARBA00023015"/>
    </source>
</evidence>
<dbReference type="PANTHER" id="PTHR30346:SF0">
    <property type="entry name" value="HCA OPERON TRANSCRIPTIONAL ACTIVATOR HCAR"/>
    <property type="match status" value="1"/>
</dbReference>
<keyword evidence="2" id="KW-0805">Transcription regulation</keyword>
<comment type="caution">
    <text evidence="6">The sequence shown here is derived from an EMBL/GenBank/DDBJ whole genome shotgun (WGS) entry which is preliminary data.</text>
</comment>
<dbReference type="InterPro" id="IPR005119">
    <property type="entry name" value="LysR_subst-bd"/>
</dbReference>
<dbReference type="InterPro" id="IPR000847">
    <property type="entry name" value="LysR_HTH_N"/>
</dbReference>
<name>A0A5M8AAE4_9BURK</name>
<dbReference type="Proteomes" id="UP000324324">
    <property type="component" value="Unassembled WGS sequence"/>
</dbReference>
<dbReference type="SUPFAM" id="SSF46785">
    <property type="entry name" value="Winged helix' DNA-binding domain"/>
    <property type="match status" value="1"/>
</dbReference>
<dbReference type="PROSITE" id="PS50931">
    <property type="entry name" value="HTH_LYSR"/>
    <property type="match status" value="1"/>
</dbReference>
<evidence type="ECO:0000259" key="5">
    <source>
        <dbReference type="PROSITE" id="PS50931"/>
    </source>
</evidence>
<evidence type="ECO:0000313" key="7">
    <source>
        <dbReference type="Proteomes" id="UP000324324"/>
    </source>
</evidence>
<dbReference type="AlphaFoldDB" id="A0A5M8AAE4"/>
<dbReference type="RefSeq" id="WP_150084454.1">
    <property type="nucleotide sequence ID" value="NZ_CP080293.1"/>
</dbReference>
<protein>
    <submittedName>
        <fullName evidence="6">LysR family transcriptional regulator</fullName>
    </submittedName>
</protein>
<comment type="similarity">
    <text evidence="1">Belongs to the LysR transcriptional regulatory family.</text>
</comment>
<sequence length="311" mass="33771">MIAFSFRQLEYFVAVAEQGSISGAARVRHVSQPSVSLAIGQLEQILGTPLFRRQVSRGLALTPAGQRLLARARDILALAAGIGADEGEAATLSGQLSLVCFQDLGPYHVPALLAGFRARHPGVAVTLFEADLATVARTLHAGKAELALTYDLGFDHRVLRWRLAELAPYALLPAEHPLAAQPDVSLAELAGERLILEDIAQTREYFLSLFWAHGLYPQLHQYTQTFEMQRGLVAHGYGVALSCTRPAGDRSYDGTPIACRPLRETVTPQRVVLARAESIRPSPVAEAFIRWVELERGAVALHEEGQAGAAR</sequence>
<gene>
    <name evidence="6" type="ORF">F1599_21480</name>
</gene>
<dbReference type="InterPro" id="IPR036390">
    <property type="entry name" value="WH_DNA-bd_sf"/>
</dbReference>
<evidence type="ECO:0000256" key="3">
    <source>
        <dbReference type="ARBA" id="ARBA00023125"/>
    </source>
</evidence>
<evidence type="ECO:0000256" key="1">
    <source>
        <dbReference type="ARBA" id="ARBA00009437"/>
    </source>
</evidence>
<keyword evidence="4" id="KW-0804">Transcription</keyword>
<dbReference type="EMBL" id="VWRN01000053">
    <property type="protein sequence ID" value="KAA6119241.1"/>
    <property type="molecule type" value="Genomic_DNA"/>
</dbReference>
<organism evidence="6 7">
    <name type="scientific">Cupriavidus cauae</name>
    <dbReference type="NCBI Taxonomy" id="2608999"/>
    <lineage>
        <taxon>Bacteria</taxon>
        <taxon>Pseudomonadati</taxon>
        <taxon>Pseudomonadota</taxon>
        <taxon>Betaproteobacteria</taxon>
        <taxon>Burkholderiales</taxon>
        <taxon>Burkholderiaceae</taxon>
        <taxon>Cupriavidus</taxon>
    </lineage>
</organism>
<dbReference type="Pfam" id="PF00126">
    <property type="entry name" value="HTH_1"/>
    <property type="match status" value="1"/>
</dbReference>
<dbReference type="PANTHER" id="PTHR30346">
    <property type="entry name" value="TRANSCRIPTIONAL DUAL REGULATOR HCAR-RELATED"/>
    <property type="match status" value="1"/>
</dbReference>
<feature type="domain" description="HTH lysR-type" evidence="5">
    <location>
        <begin position="4"/>
        <end position="62"/>
    </location>
</feature>
<keyword evidence="3" id="KW-0238">DNA-binding</keyword>
<dbReference type="SUPFAM" id="SSF53850">
    <property type="entry name" value="Periplasmic binding protein-like II"/>
    <property type="match status" value="1"/>
</dbReference>
<reference evidence="6 7" key="1">
    <citation type="submission" date="2019-09" db="EMBL/GenBank/DDBJ databases">
        <title>Isolation of a novel species in the genus Cupriavidus from patients with sepsis using whole genome sequencing.</title>
        <authorList>
            <person name="Kweon O.J."/>
            <person name="Lee M.-K."/>
        </authorList>
    </citation>
    <scope>NUCLEOTIDE SEQUENCE [LARGE SCALE GENOMIC DNA]</scope>
    <source>
        <strain evidence="6 7">MKL-01</strain>
    </source>
</reference>
<keyword evidence="7" id="KW-1185">Reference proteome</keyword>
<evidence type="ECO:0000313" key="6">
    <source>
        <dbReference type="EMBL" id="KAA6119241.1"/>
    </source>
</evidence>
<dbReference type="GO" id="GO:0003677">
    <property type="term" value="F:DNA binding"/>
    <property type="evidence" value="ECO:0007669"/>
    <property type="project" value="UniProtKB-KW"/>
</dbReference>
<dbReference type="GO" id="GO:0003700">
    <property type="term" value="F:DNA-binding transcription factor activity"/>
    <property type="evidence" value="ECO:0007669"/>
    <property type="project" value="InterPro"/>
</dbReference>
<dbReference type="PRINTS" id="PR00039">
    <property type="entry name" value="HTHLYSR"/>
</dbReference>
<proteinExistence type="inferred from homology"/>
<dbReference type="Pfam" id="PF03466">
    <property type="entry name" value="LysR_substrate"/>
    <property type="match status" value="1"/>
</dbReference>
<dbReference type="InterPro" id="IPR036388">
    <property type="entry name" value="WH-like_DNA-bd_sf"/>
</dbReference>
<dbReference type="GO" id="GO:0032993">
    <property type="term" value="C:protein-DNA complex"/>
    <property type="evidence" value="ECO:0007669"/>
    <property type="project" value="TreeGrafter"/>
</dbReference>
<evidence type="ECO:0000256" key="4">
    <source>
        <dbReference type="ARBA" id="ARBA00023163"/>
    </source>
</evidence>
<dbReference type="Gene3D" id="1.10.10.10">
    <property type="entry name" value="Winged helix-like DNA-binding domain superfamily/Winged helix DNA-binding domain"/>
    <property type="match status" value="1"/>
</dbReference>
<accession>A0A5M8AAE4</accession>
<dbReference type="Gene3D" id="3.40.190.10">
    <property type="entry name" value="Periplasmic binding protein-like II"/>
    <property type="match status" value="2"/>
</dbReference>